<dbReference type="OrthoDB" id="2533496at2759"/>
<evidence type="ECO:0000313" key="1">
    <source>
        <dbReference type="EMBL" id="KAE9391846.1"/>
    </source>
</evidence>
<organism evidence="1 3">
    <name type="scientific">Gymnopus androsaceus JB14</name>
    <dbReference type="NCBI Taxonomy" id="1447944"/>
    <lineage>
        <taxon>Eukaryota</taxon>
        <taxon>Fungi</taxon>
        <taxon>Dikarya</taxon>
        <taxon>Basidiomycota</taxon>
        <taxon>Agaricomycotina</taxon>
        <taxon>Agaricomycetes</taxon>
        <taxon>Agaricomycetidae</taxon>
        <taxon>Agaricales</taxon>
        <taxon>Marasmiineae</taxon>
        <taxon>Omphalotaceae</taxon>
        <taxon>Gymnopus</taxon>
    </lineage>
</organism>
<dbReference type="EMBL" id="ML769478">
    <property type="protein sequence ID" value="KAE9398730.1"/>
    <property type="molecule type" value="Genomic_DNA"/>
</dbReference>
<protein>
    <submittedName>
        <fullName evidence="1">Uncharacterized protein</fullName>
    </submittedName>
</protein>
<sequence length="110" mass="12309">MAETETAPTTVEINDAIFCQHFKEVCSDCGYDGREENDAFFGFDFIDREGIEAPAAIVNKDGNYQCKKHALTGKSIILFGFGTLSQCNQCYGWKKQITRLRTQAKKAGKK</sequence>
<keyword evidence="3" id="KW-1185">Reference proteome</keyword>
<evidence type="ECO:0000313" key="3">
    <source>
        <dbReference type="Proteomes" id="UP000799118"/>
    </source>
</evidence>
<evidence type="ECO:0000313" key="2">
    <source>
        <dbReference type="EMBL" id="KAE9398730.1"/>
    </source>
</evidence>
<reference evidence="1" key="1">
    <citation type="journal article" date="2019" name="Environ. Microbiol.">
        <title>Fungal ecological strategies reflected in gene transcription - a case study of two litter decomposers.</title>
        <authorList>
            <person name="Barbi F."/>
            <person name="Kohler A."/>
            <person name="Barry K."/>
            <person name="Baskaran P."/>
            <person name="Daum C."/>
            <person name="Fauchery L."/>
            <person name="Ihrmark K."/>
            <person name="Kuo A."/>
            <person name="LaButti K."/>
            <person name="Lipzen A."/>
            <person name="Morin E."/>
            <person name="Grigoriev I.V."/>
            <person name="Henrissat B."/>
            <person name="Lindahl B."/>
            <person name="Martin F."/>
        </authorList>
    </citation>
    <scope>NUCLEOTIDE SEQUENCE</scope>
    <source>
        <strain evidence="1">JB14</strain>
    </source>
</reference>
<dbReference type="AlphaFoldDB" id="A0A6A4H257"/>
<proteinExistence type="predicted"/>
<dbReference type="EMBL" id="ML769611">
    <property type="protein sequence ID" value="KAE9391846.1"/>
    <property type="molecule type" value="Genomic_DNA"/>
</dbReference>
<name>A0A6A4H257_9AGAR</name>
<gene>
    <name evidence="2" type="ORF">BT96DRAFT_858855</name>
    <name evidence="1" type="ORF">BT96DRAFT_888384</name>
</gene>
<dbReference type="Proteomes" id="UP000799118">
    <property type="component" value="Unassembled WGS sequence"/>
</dbReference>
<accession>A0A6A4H257</accession>